<gene>
    <name evidence="1" type="ORF">L485_01740</name>
</gene>
<name>T0I8F7_9SPHN</name>
<sequence>MRGVPVIEILSETSYRMHKLTPFARVEGTSITYPPEQPSLLWPVIG</sequence>
<organism evidence="1 2">
    <name type="scientific">Sphingobium baderi LL03</name>
    <dbReference type="NCBI Taxonomy" id="1114964"/>
    <lineage>
        <taxon>Bacteria</taxon>
        <taxon>Pseudomonadati</taxon>
        <taxon>Pseudomonadota</taxon>
        <taxon>Alphaproteobacteria</taxon>
        <taxon>Sphingomonadales</taxon>
        <taxon>Sphingomonadaceae</taxon>
        <taxon>Sphingobium</taxon>
    </lineage>
</organism>
<proteinExistence type="predicted"/>
<accession>T0I8F7</accession>
<comment type="caution">
    <text evidence="1">The sequence shown here is derived from an EMBL/GenBank/DDBJ whole genome shotgun (WGS) entry which is preliminary data.</text>
</comment>
<dbReference type="RefSeq" id="WP_021243360.1">
    <property type="nucleotide sequence ID" value="NZ_ATIB01000020.1"/>
</dbReference>
<keyword evidence="2" id="KW-1185">Reference proteome</keyword>
<dbReference type="PATRIC" id="fig|1114964.3.peg.324"/>
<reference evidence="1 2" key="1">
    <citation type="journal article" date="2013" name="Genome Announc.">
        <title>Draft Genome Sequence of a Hexachlorocyclohexane-Degrading Bacterium, Sphingobium baderi Strain LL03T.</title>
        <authorList>
            <person name="Kaur J."/>
            <person name="Verma H."/>
            <person name="Tripathi C."/>
            <person name="Khurana J.P."/>
            <person name="Lal R."/>
        </authorList>
    </citation>
    <scope>NUCLEOTIDE SEQUENCE [LARGE SCALE GENOMIC DNA]</scope>
    <source>
        <strain evidence="1 2">LL03</strain>
    </source>
</reference>
<dbReference type="AlphaFoldDB" id="T0I8F7"/>
<dbReference type="Proteomes" id="UP000015524">
    <property type="component" value="Unassembled WGS sequence"/>
</dbReference>
<dbReference type="EMBL" id="ATIB01000020">
    <property type="protein sequence ID" value="EQB05889.1"/>
    <property type="molecule type" value="Genomic_DNA"/>
</dbReference>
<evidence type="ECO:0000313" key="1">
    <source>
        <dbReference type="EMBL" id="EQB05889.1"/>
    </source>
</evidence>
<protein>
    <submittedName>
        <fullName evidence="1">Uncharacterized protein</fullName>
    </submittedName>
</protein>
<evidence type="ECO:0000313" key="2">
    <source>
        <dbReference type="Proteomes" id="UP000015524"/>
    </source>
</evidence>